<accession>A0A086JKH5</accession>
<dbReference type="AlphaFoldDB" id="A0A086JKH5"/>
<keyword evidence="2 3" id="KW-0812">Transmembrane</keyword>
<feature type="transmembrane region" description="Helical" evidence="2">
    <location>
        <begin position="95"/>
        <end position="116"/>
    </location>
</feature>
<reference evidence="3 4" key="1">
    <citation type="submission" date="2014-02" db="EMBL/GenBank/DDBJ databases">
        <authorList>
            <person name="Sibley D."/>
            <person name="Venepally P."/>
            <person name="Karamycheva S."/>
            <person name="Hadjithomas M."/>
            <person name="Khan A."/>
            <person name="Brunk B."/>
            <person name="Roos D."/>
            <person name="Caler E."/>
            <person name="Lorenzi H."/>
        </authorList>
    </citation>
    <scope>NUCLEOTIDE SEQUENCE [LARGE SCALE GENOMIC DNA]</scope>
    <source>
        <strain evidence="3 4">GAB2-2007-GAL-DOM2</strain>
    </source>
</reference>
<feature type="transmembrane region" description="Helical" evidence="2">
    <location>
        <begin position="167"/>
        <end position="191"/>
    </location>
</feature>
<comment type="caution">
    <text evidence="3">The sequence shown here is derived from an EMBL/GenBank/DDBJ whole genome shotgun (WGS) entry which is preliminary data.</text>
</comment>
<evidence type="ECO:0000313" key="4">
    <source>
        <dbReference type="Proteomes" id="UP000028837"/>
    </source>
</evidence>
<dbReference type="VEuPathDB" id="ToxoDB:TGDOM2_320470"/>
<keyword evidence="2" id="KW-0472">Membrane</keyword>
<keyword evidence="2" id="KW-1133">Transmembrane helix</keyword>
<evidence type="ECO:0000313" key="3">
    <source>
        <dbReference type="EMBL" id="KFG32643.1"/>
    </source>
</evidence>
<dbReference type="EMBL" id="AHZU02001407">
    <property type="protein sequence ID" value="KFG32643.1"/>
    <property type="molecule type" value="Genomic_DNA"/>
</dbReference>
<evidence type="ECO:0000256" key="2">
    <source>
        <dbReference type="SAM" id="Phobius"/>
    </source>
</evidence>
<sequence>MLQRGQRRTAASVETERGDWSKKTGHPHAPFFCSEGLYRPHLRVFFYLRFFPLFLRSFFILQTFFKVCASPSPCLLPSQDSPASTDSSVCLLSRLSFSFCFFFLLFFASLPSLLPTLRLVSRSWLLRLSFKMGFFLPALFVGGLGMTQHLASRELDDLIRQAEQPLFGFWWGVGFGVVVGVWVGCNFASFFRRLKTLSLALCDLASSRGGEDGGRGLRDEAPGRDSRDRCATATRDGSCAP</sequence>
<feature type="region of interest" description="Disordered" evidence="1">
    <location>
        <begin position="209"/>
        <end position="241"/>
    </location>
</feature>
<name>A0A086JKH5_TOXGO</name>
<proteinExistence type="predicted"/>
<dbReference type="Proteomes" id="UP000028837">
    <property type="component" value="Unassembled WGS sequence"/>
</dbReference>
<protein>
    <submittedName>
        <fullName evidence="3">Putative transmembrane protein</fullName>
    </submittedName>
</protein>
<gene>
    <name evidence="3" type="ORF">TGDOM2_320470</name>
</gene>
<feature type="transmembrane region" description="Helical" evidence="2">
    <location>
        <begin position="44"/>
        <end position="65"/>
    </location>
</feature>
<feature type="transmembrane region" description="Helical" evidence="2">
    <location>
        <begin position="128"/>
        <end position="147"/>
    </location>
</feature>
<feature type="region of interest" description="Disordered" evidence="1">
    <location>
        <begin position="1"/>
        <end position="22"/>
    </location>
</feature>
<organism evidence="3 4">
    <name type="scientific">Toxoplasma gondii GAB2-2007-GAL-DOM2</name>
    <dbReference type="NCBI Taxonomy" id="1130820"/>
    <lineage>
        <taxon>Eukaryota</taxon>
        <taxon>Sar</taxon>
        <taxon>Alveolata</taxon>
        <taxon>Apicomplexa</taxon>
        <taxon>Conoidasida</taxon>
        <taxon>Coccidia</taxon>
        <taxon>Eucoccidiorida</taxon>
        <taxon>Eimeriorina</taxon>
        <taxon>Sarcocystidae</taxon>
        <taxon>Toxoplasma</taxon>
    </lineage>
</organism>
<dbReference type="OrthoDB" id="370288at2759"/>
<evidence type="ECO:0000256" key="1">
    <source>
        <dbReference type="SAM" id="MobiDB-lite"/>
    </source>
</evidence>
<feature type="compositionally biased region" description="Basic and acidic residues" evidence="1">
    <location>
        <begin position="209"/>
        <end position="230"/>
    </location>
</feature>